<dbReference type="EMBL" id="KV722474">
    <property type="protein sequence ID" value="OCH87739.1"/>
    <property type="molecule type" value="Genomic_DNA"/>
</dbReference>
<dbReference type="PANTHER" id="PTHR16220">
    <property type="entry name" value="WD REPEAT PROTEIN 8-RELATED"/>
    <property type="match status" value="1"/>
</dbReference>
<dbReference type="GO" id="GO:1990811">
    <property type="term" value="C:MWP complex"/>
    <property type="evidence" value="ECO:0007669"/>
    <property type="project" value="TreeGrafter"/>
</dbReference>
<dbReference type="InterPro" id="IPR001680">
    <property type="entry name" value="WD40_rpt"/>
</dbReference>
<dbReference type="InterPro" id="IPR052778">
    <property type="entry name" value="Centrosome-WD_assoc"/>
</dbReference>
<dbReference type="PANTHER" id="PTHR16220:SF0">
    <property type="entry name" value="WD REPEAT-CONTAINING PROTEIN WRAP73"/>
    <property type="match status" value="1"/>
</dbReference>
<gene>
    <name evidence="1" type="ORF">OBBRIDRAFT_735671</name>
</gene>
<dbReference type="SMART" id="SM00320">
    <property type="entry name" value="WD40"/>
    <property type="match status" value="3"/>
</dbReference>
<proteinExistence type="predicted"/>
<evidence type="ECO:0000313" key="2">
    <source>
        <dbReference type="Proteomes" id="UP000250043"/>
    </source>
</evidence>
<dbReference type="InterPro" id="IPR015943">
    <property type="entry name" value="WD40/YVTN_repeat-like_dom_sf"/>
</dbReference>
<dbReference type="GO" id="GO:1990810">
    <property type="term" value="P:microtubule anchoring at mitotic spindle pole body"/>
    <property type="evidence" value="ECO:0007669"/>
    <property type="project" value="TreeGrafter"/>
</dbReference>
<protein>
    <submittedName>
        <fullName evidence="1">WD repeat-containing protein 8</fullName>
    </submittedName>
</protein>
<dbReference type="Proteomes" id="UP000250043">
    <property type="component" value="Unassembled WGS sequence"/>
</dbReference>
<dbReference type="Pfam" id="PF00400">
    <property type="entry name" value="WD40"/>
    <property type="match status" value="1"/>
</dbReference>
<reference evidence="1 2" key="1">
    <citation type="submission" date="2016-07" db="EMBL/GenBank/DDBJ databases">
        <title>Draft genome of the white-rot fungus Obba rivulosa 3A-2.</title>
        <authorList>
            <consortium name="DOE Joint Genome Institute"/>
            <person name="Miettinen O."/>
            <person name="Riley R."/>
            <person name="Acob R."/>
            <person name="Barry K."/>
            <person name="Cullen D."/>
            <person name="De Vries R."/>
            <person name="Hainaut M."/>
            <person name="Hatakka A."/>
            <person name="Henrissat B."/>
            <person name="Hilden K."/>
            <person name="Kuo R."/>
            <person name="Labutti K."/>
            <person name="Lipzen A."/>
            <person name="Makela M.R."/>
            <person name="Sandor L."/>
            <person name="Spatafora J.W."/>
            <person name="Grigoriev I.V."/>
            <person name="Hibbett D.S."/>
        </authorList>
    </citation>
    <scope>NUCLEOTIDE SEQUENCE [LARGE SCALE GENOMIC DNA]</scope>
    <source>
        <strain evidence="1 2">3A-2</strain>
    </source>
</reference>
<evidence type="ECO:0000313" key="1">
    <source>
        <dbReference type="EMBL" id="OCH87739.1"/>
    </source>
</evidence>
<sequence length="514" mass="55525">MDFTEIYKQTASLVSFSPGTQFLLTAVQDRLIIRRADSFEISRTWQLDSTPSATAAALAASVSHSQLGKSKAGPVAGEGGITHAGWSCDSEYVFAACAPRGVVGVFKLRDEEWRARIEAGAEGLARAEWAPDGRSVVCFSEWGLRVTIWSLVTGAATHIQFPIHPDRGYAFRADGRYFVLGERHKSKDTLGVYDASANYRLVRHFPIPTATLAGIALSPLGDHVAIWEGPLEFKLHVLTLSGTHLSTFSPEPDPGFGIRTVAWHPNGIYLAIGGCDDKIYILESLTWGPIATLELSNRIPTGVTIWREPDEWLEATHGRGFLSYERVPAPYTLPTRRASKATSKHTSSSGITQLAWNATGSLLLARTDSAPAAAFLCAFPLPRPAPHPSSRANNSPGSVAPTLLKLTLRTVLAHTRAITCARWAPRRSGRLALCTGSGGLYLWSDEWVSEDEGRDNAEDGDGEEVAECVGVPAKQFSAHSINWAPDGQGLILLDRTTFCCAFEVEEDGGLGAGE</sequence>
<dbReference type="Gene3D" id="2.130.10.10">
    <property type="entry name" value="YVTN repeat-like/Quinoprotein amine dehydrogenase"/>
    <property type="match status" value="2"/>
</dbReference>
<dbReference type="GO" id="GO:0005815">
    <property type="term" value="C:microtubule organizing center"/>
    <property type="evidence" value="ECO:0007669"/>
    <property type="project" value="TreeGrafter"/>
</dbReference>
<dbReference type="AlphaFoldDB" id="A0A8E2AR01"/>
<organism evidence="1 2">
    <name type="scientific">Obba rivulosa</name>
    <dbReference type="NCBI Taxonomy" id="1052685"/>
    <lineage>
        <taxon>Eukaryota</taxon>
        <taxon>Fungi</taxon>
        <taxon>Dikarya</taxon>
        <taxon>Basidiomycota</taxon>
        <taxon>Agaricomycotina</taxon>
        <taxon>Agaricomycetes</taxon>
        <taxon>Polyporales</taxon>
        <taxon>Gelatoporiaceae</taxon>
        <taxon>Obba</taxon>
    </lineage>
</organism>
<accession>A0A8E2AR01</accession>
<name>A0A8E2AR01_9APHY</name>
<dbReference type="SUPFAM" id="SSF82171">
    <property type="entry name" value="DPP6 N-terminal domain-like"/>
    <property type="match status" value="1"/>
</dbReference>
<keyword evidence="2" id="KW-1185">Reference proteome</keyword>
<dbReference type="OrthoDB" id="308690at2759"/>